<keyword evidence="2" id="KW-1185">Reference proteome</keyword>
<gene>
    <name evidence="1" type="ORF">PPRIM_AZ9-3.1.T0610116</name>
</gene>
<proteinExistence type="predicted"/>
<evidence type="ECO:0000313" key="2">
    <source>
        <dbReference type="Proteomes" id="UP000688137"/>
    </source>
</evidence>
<comment type="caution">
    <text evidence="1">The sequence shown here is derived from an EMBL/GenBank/DDBJ whole genome shotgun (WGS) entry which is preliminary data.</text>
</comment>
<organism evidence="1 2">
    <name type="scientific">Paramecium primaurelia</name>
    <dbReference type="NCBI Taxonomy" id="5886"/>
    <lineage>
        <taxon>Eukaryota</taxon>
        <taxon>Sar</taxon>
        <taxon>Alveolata</taxon>
        <taxon>Ciliophora</taxon>
        <taxon>Intramacronucleata</taxon>
        <taxon>Oligohymenophorea</taxon>
        <taxon>Peniculida</taxon>
        <taxon>Parameciidae</taxon>
        <taxon>Paramecium</taxon>
    </lineage>
</organism>
<evidence type="ECO:0000313" key="1">
    <source>
        <dbReference type="EMBL" id="CAD8079088.1"/>
    </source>
</evidence>
<dbReference type="AlphaFoldDB" id="A0A8S1MG41"/>
<name>A0A8S1MG41_PARPR</name>
<dbReference type="Proteomes" id="UP000688137">
    <property type="component" value="Unassembled WGS sequence"/>
</dbReference>
<accession>A0A8S1MG41</accession>
<reference evidence="1" key="1">
    <citation type="submission" date="2021-01" db="EMBL/GenBank/DDBJ databases">
        <authorList>
            <consortium name="Genoscope - CEA"/>
            <person name="William W."/>
        </authorList>
    </citation>
    <scope>NUCLEOTIDE SEQUENCE</scope>
</reference>
<protein>
    <submittedName>
        <fullName evidence="1">Uncharacterized protein</fullName>
    </submittedName>
</protein>
<sequence>MQQQLTSQVILDRNQEFKGVEFQLNSRKIVIDNIDPLEPLSKYIDADKLNEILNFQIEDSKKGEEGIKLNQHIKYYDFSRPPTGIPKKSFRAYSAIVKKKK</sequence>
<dbReference type="EMBL" id="CAJJDM010000062">
    <property type="protein sequence ID" value="CAD8079088.1"/>
    <property type="molecule type" value="Genomic_DNA"/>
</dbReference>